<gene>
    <name evidence="1" type="ORF">N3K66_000993</name>
</gene>
<name>A0ACC0VDI3_9HYPO</name>
<accession>A0ACC0VDI3</accession>
<protein>
    <submittedName>
        <fullName evidence="1">Uncharacterized protein</fullName>
    </submittedName>
</protein>
<sequence length="156" mass="17207">MLTDQPDWLGFIQYEYVEADKASSSITNILNSTTTLIFARFHTGFDMALAAYRHILRASRIAFAGDAPVLLAAQNQIRNEFRQKAALEDASGIQEAVRHAEGVAQFLRENLVQGKKMDGDDAMYKLRIHEHTERGDNESIKTAGKGKASGSGCCQS</sequence>
<organism evidence="1 2">
    <name type="scientific">Trichothecium roseum</name>
    <dbReference type="NCBI Taxonomy" id="47278"/>
    <lineage>
        <taxon>Eukaryota</taxon>
        <taxon>Fungi</taxon>
        <taxon>Dikarya</taxon>
        <taxon>Ascomycota</taxon>
        <taxon>Pezizomycotina</taxon>
        <taxon>Sordariomycetes</taxon>
        <taxon>Hypocreomycetidae</taxon>
        <taxon>Hypocreales</taxon>
        <taxon>Hypocreales incertae sedis</taxon>
        <taxon>Trichothecium</taxon>
    </lineage>
</organism>
<evidence type="ECO:0000313" key="2">
    <source>
        <dbReference type="Proteomes" id="UP001163324"/>
    </source>
</evidence>
<evidence type="ECO:0000313" key="1">
    <source>
        <dbReference type="EMBL" id="KAI9904464.1"/>
    </source>
</evidence>
<comment type="caution">
    <text evidence="1">The sequence shown here is derived from an EMBL/GenBank/DDBJ whole genome shotgun (WGS) entry which is preliminary data.</text>
</comment>
<keyword evidence="2" id="KW-1185">Reference proteome</keyword>
<proteinExistence type="predicted"/>
<dbReference type="Proteomes" id="UP001163324">
    <property type="component" value="Chromosome 1"/>
</dbReference>
<reference evidence="1" key="1">
    <citation type="submission" date="2022-10" db="EMBL/GenBank/DDBJ databases">
        <title>Complete Genome of Trichothecium roseum strain YXFP-22015, a Plant Pathogen Isolated from Citrus.</title>
        <authorList>
            <person name="Wang Y."/>
            <person name="Zhu L."/>
        </authorList>
    </citation>
    <scope>NUCLEOTIDE SEQUENCE</scope>
    <source>
        <strain evidence="1">YXFP-22015</strain>
    </source>
</reference>
<dbReference type="EMBL" id="CM047940">
    <property type="protein sequence ID" value="KAI9904464.1"/>
    <property type="molecule type" value="Genomic_DNA"/>
</dbReference>